<evidence type="ECO:0000313" key="3">
    <source>
        <dbReference type="EMBL" id="PIW16134.1"/>
    </source>
</evidence>
<accession>A0A2M7G2T4</accession>
<dbReference type="AlphaFoldDB" id="A0A2M7G2T4"/>
<gene>
    <name evidence="3" type="ORF">COW36_14310</name>
</gene>
<evidence type="ECO:0000313" key="4">
    <source>
        <dbReference type="Proteomes" id="UP000231019"/>
    </source>
</evidence>
<keyword evidence="2" id="KW-0812">Transmembrane</keyword>
<dbReference type="EMBL" id="PFFQ01000040">
    <property type="protein sequence ID" value="PIW16134.1"/>
    <property type="molecule type" value="Genomic_DNA"/>
</dbReference>
<sequence>MLLRIAPTASTYQPYGQLALQRFSSPAPVSAYQMDTLTLPLKPTPDPGDIPPPEPSGSFWNRGEVRLGLLLAGSATVGGGAGYFISKAAGSSSLAMGTAIGATVGAALPVAMLIWALKNWN</sequence>
<keyword evidence="2" id="KW-0472">Membrane</keyword>
<evidence type="ECO:0000256" key="1">
    <source>
        <dbReference type="SAM" id="MobiDB-lite"/>
    </source>
</evidence>
<comment type="caution">
    <text evidence="3">The sequence shown here is derived from an EMBL/GenBank/DDBJ whole genome shotgun (WGS) entry which is preliminary data.</text>
</comment>
<reference evidence="3 4" key="1">
    <citation type="submission" date="2017-09" db="EMBL/GenBank/DDBJ databases">
        <title>Depth-based differentiation of microbial function through sediment-hosted aquifers and enrichment of novel symbionts in the deep terrestrial subsurface.</title>
        <authorList>
            <person name="Probst A.J."/>
            <person name="Ladd B."/>
            <person name="Jarett J.K."/>
            <person name="Geller-Mcgrath D.E."/>
            <person name="Sieber C.M."/>
            <person name="Emerson J.B."/>
            <person name="Anantharaman K."/>
            <person name="Thomas B.C."/>
            <person name="Malmstrom R."/>
            <person name="Stieglmeier M."/>
            <person name="Klingl A."/>
            <person name="Woyke T."/>
            <person name="Ryan C.M."/>
            <person name="Banfield J.F."/>
        </authorList>
    </citation>
    <scope>NUCLEOTIDE SEQUENCE [LARGE SCALE GENOMIC DNA]</scope>
    <source>
        <strain evidence="3">CG17_big_fil_post_rev_8_21_14_2_50_48_46</strain>
    </source>
</reference>
<organism evidence="3 4">
    <name type="scientific">bacterium (Candidatus Blackallbacteria) CG17_big_fil_post_rev_8_21_14_2_50_48_46</name>
    <dbReference type="NCBI Taxonomy" id="2014261"/>
    <lineage>
        <taxon>Bacteria</taxon>
        <taxon>Candidatus Blackallbacteria</taxon>
    </lineage>
</organism>
<dbReference type="Proteomes" id="UP000231019">
    <property type="component" value="Unassembled WGS sequence"/>
</dbReference>
<feature type="compositionally biased region" description="Pro residues" evidence="1">
    <location>
        <begin position="42"/>
        <end position="55"/>
    </location>
</feature>
<keyword evidence="2" id="KW-1133">Transmembrane helix</keyword>
<protein>
    <submittedName>
        <fullName evidence="3">Uncharacterized protein</fullName>
    </submittedName>
</protein>
<feature type="region of interest" description="Disordered" evidence="1">
    <location>
        <begin position="38"/>
        <end position="57"/>
    </location>
</feature>
<evidence type="ECO:0000256" key="2">
    <source>
        <dbReference type="SAM" id="Phobius"/>
    </source>
</evidence>
<proteinExistence type="predicted"/>
<name>A0A2M7G2T4_9BACT</name>
<feature type="transmembrane region" description="Helical" evidence="2">
    <location>
        <begin position="67"/>
        <end position="86"/>
    </location>
</feature>
<feature type="transmembrane region" description="Helical" evidence="2">
    <location>
        <begin position="92"/>
        <end position="117"/>
    </location>
</feature>